<reference evidence="2 3" key="1">
    <citation type="submission" date="2013-01" db="EMBL/GenBank/DDBJ databases">
        <authorList>
            <person name="Hannick L."/>
            <person name="Zafar N."/>
            <person name="Lorenzi H."/>
            <person name="Ali I.A."/>
            <person name="Petri W.P."/>
            <person name="Caler E."/>
        </authorList>
    </citation>
    <scope>NUCLEOTIDE SEQUENCE [LARGE SCALE GENOMIC DNA]</scope>
    <source>
        <strain evidence="3">HM3:IMSS-B</strain>
    </source>
</reference>
<evidence type="ECO:0008006" key="4">
    <source>
        <dbReference type="Google" id="ProtNLM"/>
    </source>
</evidence>
<gene>
    <name evidence="2" type="ORF">EHI8A_184120</name>
</gene>
<dbReference type="EMBL" id="KB611053">
    <property type="protein sequence ID" value="EMH74111.1"/>
    <property type="molecule type" value="Genomic_DNA"/>
</dbReference>
<evidence type="ECO:0000313" key="3">
    <source>
        <dbReference type="Proteomes" id="UP000030781"/>
    </source>
</evidence>
<proteinExistence type="predicted"/>
<keyword evidence="1" id="KW-0732">Signal</keyword>
<name>M3UL65_ENTH1</name>
<dbReference type="AlphaFoldDB" id="M3UL65"/>
<dbReference type="SUPFAM" id="SSF52266">
    <property type="entry name" value="SGNH hydrolase"/>
    <property type="match status" value="1"/>
</dbReference>
<dbReference type="InterPro" id="IPR036514">
    <property type="entry name" value="SGNH_hydro_sf"/>
</dbReference>
<evidence type="ECO:0000313" key="2">
    <source>
        <dbReference type="EMBL" id="EMH74111.1"/>
    </source>
</evidence>
<dbReference type="Gene3D" id="3.40.50.1110">
    <property type="entry name" value="SGNH hydrolase"/>
    <property type="match status" value="1"/>
</dbReference>
<sequence>MKAAAIGVSTIILTSTAAFAELEWKVLDPFRLIDYRGSPSRFEISNNQTALSFVTDRLSNKKTAELPPIHSTRLNIPREEYIFPTHHKVSAKITVPPSGECTWSYQGFSKTLRCDKTIEFDAITQFSHGDATLRVHSLSDNYHEEILVMVTDRLVLGLGDSYASGEGNPDIPTIPSKSGLRYISNNMEYKFSAARWLQHPEIWVQKDAEWLDKQCHRSMLSQHVLAGLRLASFSKHETLTLLPLACSGAEILDGILIPQKRPPGGGDYVSDSQLNTAVKSLCRSGKSASKPFVFYRGFTGSSEMKKVKANIYICDGEIRRPDAILLSVGGNDVGFAPVLKWASTPKEGRNIFGTSALNITRKILRPVCPKYTGESVCYKNKPVAIDRIRDWLPKYYHYLAQNLSSAGLTRAGENIFLTAYPNPSFIEDGKRLCDLDRSADALQQANSKIPKLMKPEQWQTRIRSEELADINKALINPLFKTMKSTASKYGWTFIDSYLDTIVPHGICAGFARTDHIKNAKGESESVPLYPHLRNGKWYPSPPWEEWAYESKARRWFRNTNDSVMFQSDRAVADITGSFHPDYRVHALIADKIYSEVSKSWLRISLQGNLP</sequence>
<accession>M3UL65</accession>
<dbReference type="Proteomes" id="UP000030781">
    <property type="component" value="Unassembled WGS sequence"/>
</dbReference>
<evidence type="ECO:0000256" key="1">
    <source>
        <dbReference type="SAM" id="SignalP"/>
    </source>
</evidence>
<feature type="signal peptide" evidence="1">
    <location>
        <begin position="1"/>
        <end position="20"/>
    </location>
</feature>
<feature type="chain" id="PRO_5004040777" description="SGNH hydrolase-type esterase domain-containing protein" evidence="1">
    <location>
        <begin position="21"/>
        <end position="610"/>
    </location>
</feature>
<organism evidence="2 3">
    <name type="scientific">Entamoeba histolytica HM-1:IMSS-B</name>
    <dbReference type="NCBI Taxonomy" id="885319"/>
    <lineage>
        <taxon>Eukaryota</taxon>
        <taxon>Amoebozoa</taxon>
        <taxon>Evosea</taxon>
        <taxon>Archamoebae</taxon>
        <taxon>Mastigamoebida</taxon>
        <taxon>Entamoebidae</taxon>
        <taxon>Entamoeba</taxon>
    </lineage>
</organism>
<protein>
    <recommendedName>
        <fullName evidence="4">SGNH hydrolase-type esterase domain-containing protein</fullName>
    </recommendedName>
</protein>
<dbReference type="VEuPathDB" id="AmoebaDB:EHI8A_184120"/>